<evidence type="ECO:0000313" key="2">
    <source>
        <dbReference type="Proteomes" id="UP000249254"/>
    </source>
</evidence>
<sequence>MQLIVCGLADVEPLIAVRRPSHMITLLDPASLIETPAPLSPERHLRLGVNDIVEPMDDMVAPDETVVGRILAFGRTWDGERPMLIHCWAGISRSTAAAFLLACEHSPAADERRIALALRKAAPHASPNRRIVALADEQMGRGGRMIAAVEAMGDYDFTVAAPFDFPARHA</sequence>
<dbReference type="InterPro" id="IPR029021">
    <property type="entry name" value="Prot-tyrosine_phosphatase-like"/>
</dbReference>
<organism evidence="1 2">
    <name type="scientific">Phenylobacterium soli</name>
    <dbReference type="NCBI Taxonomy" id="2170551"/>
    <lineage>
        <taxon>Bacteria</taxon>
        <taxon>Pseudomonadati</taxon>
        <taxon>Pseudomonadota</taxon>
        <taxon>Alphaproteobacteria</taxon>
        <taxon>Caulobacterales</taxon>
        <taxon>Caulobacteraceae</taxon>
        <taxon>Phenylobacterium</taxon>
    </lineage>
</organism>
<proteinExistence type="predicted"/>
<dbReference type="Gene3D" id="3.90.190.10">
    <property type="entry name" value="Protein tyrosine phosphatase superfamily"/>
    <property type="match status" value="1"/>
</dbReference>
<dbReference type="SUPFAM" id="SSF52799">
    <property type="entry name" value="(Phosphotyrosine protein) phosphatases II"/>
    <property type="match status" value="1"/>
</dbReference>
<comment type="caution">
    <text evidence="1">The sequence shown here is derived from an EMBL/GenBank/DDBJ whole genome shotgun (WGS) entry which is preliminary data.</text>
</comment>
<dbReference type="OrthoDB" id="9794527at2"/>
<accession>A0A328APU1</accession>
<protein>
    <recommendedName>
        <fullName evidence="3">Protein tyrosine phosphatase</fullName>
    </recommendedName>
</protein>
<reference evidence="2" key="1">
    <citation type="submission" date="2018-05" db="EMBL/GenBank/DDBJ databases">
        <authorList>
            <person name="Li X."/>
        </authorList>
    </citation>
    <scope>NUCLEOTIDE SEQUENCE [LARGE SCALE GENOMIC DNA]</scope>
    <source>
        <strain evidence="2">LX32</strain>
    </source>
</reference>
<dbReference type="RefSeq" id="WP_111530122.1">
    <property type="nucleotide sequence ID" value="NZ_QFYQ01000001.1"/>
</dbReference>
<keyword evidence="2" id="KW-1185">Reference proteome</keyword>
<evidence type="ECO:0000313" key="1">
    <source>
        <dbReference type="EMBL" id="RAK56375.1"/>
    </source>
</evidence>
<dbReference type="InterPro" id="IPR016130">
    <property type="entry name" value="Tyr_Pase_AS"/>
</dbReference>
<name>A0A328APU1_9CAUL</name>
<dbReference type="Proteomes" id="UP000249254">
    <property type="component" value="Unassembled WGS sequence"/>
</dbReference>
<dbReference type="PROSITE" id="PS00383">
    <property type="entry name" value="TYR_PHOSPHATASE_1"/>
    <property type="match status" value="1"/>
</dbReference>
<gene>
    <name evidence="1" type="ORF">DJ017_14465</name>
</gene>
<dbReference type="AlphaFoldDB" id="A0A328APU1"/>
<evidence type="ECO:0008006" key="3">
    <source>
        <dbReference type="Google" id="ProtNLM"/>
    </source>
</evidence>
<dbReference type="EMBL" id="QFYQ01000001">
    <property type="protein sequence ID" value="RAK56375.1"/>
    <property type="molecule type" value="Genomic_DNA"/>
</dbReference>